<dbReference type="GO" id="GO:0016787">
    <property type="term" value="F:hydrolase activity"/>
    <property type="evidence" value="ECO:0007669"/>
    <property type="project" value="UniProtKB-KW"/>
</dbReference>
<dbReference type="Pfam" id="PF04083">
    <property type="entry name" value="Abhydro_lipase"/>
    <property type="match status" value="1"/>
</dbReference>
<dbReference type="Gene3D" id="3.40.50.1820">
    <property type="entry name" value="alpha/beta hydrolase"/>
    <property type="match status" value="1"/>
</dbReference>
<keyword evidence="3" id="KW-0378">Hydrolase</keyword>
<reference evidence="9" key="1">
    <citation type="submission" date="2023-07" db="EMBL/GenBank/DDBJ databases">
        <authorList>
            <consortium name="AG Swart"/>
            <person name="Singh M."/>
            <person name="Singh A."/>
            <person name="Seah K."/>
            <person name="Emmerich C."/>
        </authorList>
    </citation>
    <scope>NUCLEOTIDE SEQUENCE</scope>
    <source>
        <strain evidence="9">DP1</strain>
    </source>
</reference>
<evidence type="ECO:0000313" key="9">
    <source>
        <dbReference type="EMBL" id="CAI2369558.1"/>
    </source>
</evidence>
<evidence type="ECO:0000259" key="8">
    <source>
        <dbReference type="Pfam" id="PF04083"/>
    </source>
</evidence>
<feature type="domain" description="AB hydrolase-1" evidence="7">
    <location>
        <begin position="111"/>
        <end position="384"/>
    </location>
</feature>
<dbReference type="GO" id="GO:0016042">
    <property type="term" value="P:lipid catabolic process"/>
    <property type="evidence" value="ECO:0007669"/>
    <property type="project" value="UniProtKB-KW"/>
</dbReference>
<sequence>MYKYYLKTNSFFIKIFVILLIVPAYNSHATAEADEYWKMSVRERAEALGFGYEEYEVTTEDGYILTLMRIPNGPENPDVTTSKEPILLSHPSYETAETFTRLGGVYSPAFYLANQGKDVWLSNLRGNAYSQKHINLNPFTDDDYWEFYMDTVRYDYMAFVEFILENTDYSQVAIVGHSLGGATLGIALALEPEYFGPRISLAILSAPALMMAHCHSQLDVILGVYPWILETIRSLGISYFSESSSIIKHFFYQFCFQIHPLCTGLTALLFAEENPSSLDNDSMDFFLARAFNGVGIRLLQHLYQSVRTSQLTYFDHGIEKNLQVYGTENPPQIPLENINTPLALLWGEFDGTITDQDAQWVRSKLEQNTIFDHTYEGQSHLSFFMGNSIEEYLDDIIELMSEYPAANLNA</sequence>
<evidence type="ECO:0000256" key="6">
    <source>
        <dbReference type="ARBA" id="ARBA00023180"/>
    </source>
</evidence>
<evidence type="ECO:0000256" key="3">
    <source>
        <dbReference type="ARBA" id="ARBA00022801"/>
    </source>
</evidence>
<dbReference type="InterPro" id="IPR029058">
    <property type="entry name" value="AB_hydrolase_fold"/>
</dbReference>
<accession>A0AAD1ULM5</accession>
<dbReference type="FunFam" id="3.40.50.1820:FF:000057">
    <property type="entry name" value="Lipase"/>
    <property type="match status" value="1"/>
</dbReference>
<name>A0AAD1ULM5_EUPCR</name>
<dbReference type="SUPFAM" id="SSF53474">
    <property type="entry name" value="alpha/beta-Hydrolases"/>
    <property type="match status" value="1"/>
</dbReference>
<dbReference type="InterPro" id="IPR000073">
    <property type="entry name" value="AB_hydrolase_1"/>
</dbReference>
<feature type="domain" description="Partial AB-hydrolase lipase" evidence="8">
    <location>
        <begin position="42"/>
        <end position="90"/>
    </location>
</feature>
<keyword evidence="5" id="KW-0443">Lipid metabolism</keyword>
<proteinExistence type="inferred from homology"/>
<gene>
    <name evidence="9" type="ORF">ECRASSUSDP1_LOCUS10860</name>
</gene>
<evidence type="ECO:0000256" key="4">
    <source>
        <dbReference type="ARBA" id="ARBA00022963"/>
    </source>
</evidence>
<evidence type="ECO:0000259" key="7">
    <source>
        <dbReference type="Pfam" id="PF00561"/>
    </source>
</evidence>
<dbReference type="PANTHER" id="PTHR11005">
    <property type="entry name" value="LYSOSOMAL ACID LIPASE-RELATED"/>
    <property type="match status" value="1"/>
</dbReference>
<organism evidence="9 10">
    <name type="scientific">Euplotes crassus</name>
    <dbReference type="NCBI Taxonomy" id="5936"/>
    <lineage>
        <taxon>Eukaryota</taxon>
        <taxon>Sar</taxon>
        <taxon>Alveolata</taxon>
        <taxon>Ciliophora</taxon>
        <taxon>Intramacronucleata</taxon>
        <taxon>Spirotrichea</taxon>
        <taxon>Hypotrichia</taxon>
        <taxon>Euplotida</taxon>
        <taxon>Euplotidae</taxon>
        <taxon>Moneuplotes</taxon>
    </lineage>
</organism>
<evidence type="ECO:0000256" key="1">
    <source>
        <dbReference type="ARBA" id="ARBA00010701"/>
    </source>
</evidence>
<evidence type="ECO:0000256" key="2">
    <source>
        <dbReference type="ARBA" id="ARBA00022729"/>
    </source>
</evidence>
<dbReference type="Pfam" id="PF00561">
    <property type="entry name" value="Abhydrolase_1"/>
    <property type="match status" value="1"/>
</dbReference>
<comment type="similarity">
    <text evidence="1">Belongs to the AB hydrolase superfamily. Lipase family.</text>
</comment>
<dbReference type="EMBL" id="CAMPGE010010712">
    <property type="protein sequence ID" value="CAI2369558.1"/>
    <property type="molecule type" value="Genomic_DNA"/>
</dbReference>
<keyword evidence="10" id="KW-1185">Reference proteome</keyword>
<keyword evidence="2" id="KW-0732">Signal</keyword>
<dbReference type="Proteomes" id="UP001295684">
    <property type="component" value="Unassembled WGS sequence"/>
</dbReference>
<keyword evidence="6" id="KW-0325">Glycoprotein</keyword>
<dbReference type="AlphaFoldDB" id="A0AAD1ULM5"/>
<evidence type="ECO:0000313" key="10">
    <source>
        <dbReference type="Proteomes" id="UP001295684"/>
    </source>
</evidence>
<protein>
    <recommendedName>
        <fullName evidence="11">Lipase</fullName>
    </recommendedName>
</protein>
<evidence type="ECO:0000256" key="5">
    <source>
        <dbReference type="ARBA" id="ARBA00023098"/>
    </source>
</evidence>
<comment type="caution">
    <text evidence="9">The sequence shown here is derived from an EMBL/GenBank/DDBJ whole genome shotgun (WGS) entry which is preliminary data.</text>
</comment>
<dbReference type="InterPro" id="IPR006693">
    <property type="entry name" value="AB_hydrolase_lipase"/>
</dbReference>
<keyword evidence="4" id="KW-0442">Lipid degradation</keyword>
<evidence type="ECO:0008006" key="11">
    <source>
        <dbReference type="Google" id="ProtNLM"/>
    </source>
</evidence>